<sequence length="245" mass="27787">MAAPSSTCWPLDSHTIGKHQVLQSYMQAWLPILSSGFPRLMFIDGFAGPGEYKCGSPGSPIIALDALIQHSYKKHISSQVDFYFLEKDESRINHLTNLVKTRFPKLPSNVNVHFIHGVFDASVTELLNQIQLQSSRQLPCFAMVDPFGVTDNAMDTMARVLANPKSELYISFMYSFINRFKVTPTFENSLDSLFGCPDWREGRNIADQEKRKEFFYNLYKQQLKRSGATEYGGPHCQDSKPTNLS</sequence>
<name>A0ABY6GRW6_9GAMM</name>
<dbReference type="NCBIfam" id="TIGR04474">
    <property type="entry name" value="tcm_partner"/>
    <property type="match status" value="1"/>
</dbReference>
<dbReference type="Proteomes" id="UP001163255">
    <property type="component" value="Chromosome"/>
</dbReference>
<evidence type="ECO:0000313" key="1">
    <source>
        <dbReference type="EMBL" id="UYM15492.1"/>
    </source>
</evidence>
<evidence type="ECO:0000313" key="2">
    <source>
        <dbReference type="Proteomes" id="UP001163255"/>
    </source>
</evidence>
<organism evidence="1 2">
    <name type="scientific">Endozoicomonas euniceicola</name>
    <dbReference type="NCBI Taxonomy" id="1234143"/>
    <lineage>
        <taxon>Bacteria</taxon>
        <taxon>Pseudomonadati</taxon>
        <taxon>Pseudomonadota</taxon>
        <taxon>Gammaproteobacteria</taxon>
        <taxon>Oceanospirillales</taxon>
        <taxon>Endozoicomonadaceae</taxon>
        <taxon>Endozoicomonas</taxon>
    </lineage>
</organism>
<keyword evidence="2" id="KW-1185">Reference proteome</keyword>
<dbReference type="RefSeq" id="WP_262597534.1">
    <property type="nucleotide sequence ID" value="NZ_CP103300.1"/>
</dbReference>
<gene>
    <name evidence="1" type="ORF">NX720_21995</name>
</gene>
<protein>
    <submittedName>
        <fullName evidence="1">Three-Cys-motif partner protein TcmP</fullName>
    </submittedName>
</protein>
<dbReference type="InterPro" id="IPR031009">
    <property type="entry name" value="Tcm_partner"/>
</dbReference>
<dbReference type="EMBL" id="CP103300">
    <property type="protein sequence ID" value="UYM15492.1"/>
    <property type="molecule type" value="Genomic_DNA"/>
</dbReference>
<reference evidence="1" key="1">
    <citation type="submission" date="2022-10" db="EMBL/GenBank/DDBJ databases">
        <title>Completed Genome Sequence of two octocoral isolated bacterium, Endozoicomonas euniceicola EF212T and Endozoicomonas gorgoniicola PS125T.</title>
        <authorList>
            <person name="Chiou Y.-J."/>
            <person name="Chen Y.-H."/>
        </authorList>
    </citation>
    <scope>NUCLEOTIDE SEQUENCE</scope>
    <source>
        <strain evidence="1">EF212</strain>
    </source>
</reference>
<proteinExistence type="predicted"/>
<accession>A0ABY6GRW6</accession>